<evidence type="ECO:0000256" key="1">
    <source>
        <dbReference type="SAM" id="MobiDB-lite"/>
    </source>
</evidence>
<keyword evidence="2" id="KW-0812">Transmembrane</keyword>
<keyword evidence="4" id="KW-1185">Reference proteome</keyword>
<dbReference type="EMBL" id="JBHRZH010000049">
    <property type="protein sequence ID" value="MFC3766151.1"/>
    <property type="molecule type" value="Genomic_DNA"/>
</dbReference>
<evidence type="ECO:0000313" key="3">
    <source>
        <dbReference type="EMBL" id="MFC3766151.1"/>
    </source>
</evidence>
<keyword evidence="2" id="KW-0472">Membrane</keyword>
<organism evidence="3 4">
    <name type="scientific">Tenggerimyces flavus</name>
    <dbReference type="NCBI Taxonomy" id="1708749"/>
    <lineage>
        <taxon>Bacteria</taxon>
        <taxon>Bacillati</taxon>
        <taxon>Actinomycetota</taxon>
        <taxon>Actinomycetes</taxon>
        <taxon>Propionibacteriales</taxon>
        <taxon>Nocardioidaceae</taxon>
        <taxon>Tenggerimyces</taxon>
    </lineage>
</organism>
<feature type="region of interest" description="Disordered" evidence="1">
    <location>
        <begin position="1"/>
        <end position="67"/>
    </location>
</feature>
<protein>
    <submittedName>
        <fullName evidence="3">DUF3043 domain-containing protein</fullName>
    </submittedName>
</protein>
<dbReference type="InterPro" id="IPR021403">
    <property type="entry name" value="DUF3043"/>
</dbReference>
<gene>
    <name evidence="3" type="ORF">ACFOUW_35345</name>
</gene>
<dbReference type="Pfam" id="PF11241">
    <property type="entry name" value="DUF3043"/>
    <property type="match status" value="1"/>
</dbReference>
<comment type="caution">
    <text evidence="3">The sequence shown here is derived from an EMBL/GenBank/DDBJ whole genome shotgun (WGS) entry which is preliminary data.</text>
</comment>
<feature type="compositionally biased region" description="Basic and acidic residues" evidence="1">
    <location>
        <begin position="18"/>
        <end position="66"/>
    </location>
</feature>
<keyword evidence="2" id="KW-1133">Transmembrane helix</keyword>
<dbReference type="Proteomes" id="UP001595699">
    <property type="component" value="Unassembled WGS sequence"/>
</dbReference>
<name>A0ABV7YLC0_9ACTN</name>
<feature type="transmembrane region" description="Helical" evidence="2">
    <location>
        <begin position="100"/>
        <end position="118"/>
    </location>
</feature>
<proteinExistence type="predicted"/>
<sequence length="194" mass="22536">MFRRRTATEAAPTEPVAPDERLDGKGRPTPKRREAEAARKARVTAPKDRREALKQQRDKSRVERAKVQQAMQTGDERYLPARDKGPVRRFARDYVDARRTLAEFLLPFFLVILVLMMFPPTVPLVREISLFLWLAAIIIVPIDLIFLGFRFRKELKTRFADDSHRGVMAYAIMRSTQIRRLRLPKPQVKPGDKV</sequence>
<dbReference type="RefSeq" id="WP_205120465.1">
    <property type="nucleotide sequence ID" value="NZ_JAFBCM010000001.1"/>
</dbReference>
<feature type="transmembrane region" description="Helical" evidence="2">
    <location>
        <begin position="130"/>
        <end position="149"/>
    </location>
</feature>
<evidence type="ECO:0000256" key="2">
    <source>
        <dbReference type="SAM" id="Phobius"/>
    </source>
</evidence>
<evidence type="ECO:0000313" key="4">
    <source>
        <dbReference type="Proteomes" id="UP001595699"/>
    </source>
</evidence>
<reference evidence="4" key="1">
    <citation type="journal article" date="2019" name="Int. J. Syst. Evol. Microbiol.">
        <title>The Global Catalogue of Microorganisms (GCM) 10K type strain sequencing project: providing services to taxonomists for standard genome sequencing and annotation.</title>
        <authorList>
            <consortium name="The Broad Institute Genomics Platform"/>
            <consortium name="The Broad Institute Genome Sequencing Center for Infectious Disease"/>
            <person name="Wu L."/>
            <person name="Ma J."/>
        </authorList>
    </citation>
    <scope>NUCLEOTIDE SEQUENCE [LARGE SCALE GENOMIC DNA]</scope>
    <source>
        <strain evidence="4">CGMCC 4.7241</strain>
    </source>
</reference>
<accession>A0ABV7YLC0</accession>